<dbReference type="HOGENOM" id="CLU_000445_70_50_0"/>
<gene>
    <name evidence="5" type="ordered locus">Selin_2418</name>
</gene>
<dbReference type="Gene3D" id="3.40.50.2300">
    <property type="match status" value="1"/>
</dbReference>
<dbReference type="OrthoDB" id="9790732at2"/>
<dbReference type="eggNOG" id="COG2200">
    <property type="taxonomic scope" value="Bacteria"/>
</dbReference>
<dbReference type="CDD" id="cd01949">
    <property type="entry name" value="GGDEF"/>
    <property type="match status" value="1"/>
</dbReference>
<dbReference type="SMART" id="SM00448">
    <property type="entry name" value="REC"/>
    <property type="match status" value="1"/>
</dbReference>
<dbReference type="SMART" id="SM00052">
    <property type="entry name" value="EAL"/>
    <property type="match status" value="1"/>
</dbReference>
<dbReference type="STRING" id="653733.Selin_2418"/>
<evidence type="ECO:0000259" key="4">
    <source>
        <dbReference type="PROSITE" id="PS50887"/>
    </source>
</evidence>
<organism evidence="5 6">
    <name type="scientific">Desulfurispirillum indicum (strain ATCC BAA-1389 / DSM 22839 / S5)</name>
    <dbReference type="NCBI Taxonomy" id="653733"/>
    <lineage>
        <taxon>Bacteria</taxon>
        <taxon>Pseudomonadati</taxon>
        <taxon>Chrysiogenota</taxon>
        <taxon>Chrysiogenia</taxon>
        <taxon>Chrysiogenales</taxon>
        <taxon>Chrysiogenaceae</taxon>
        <taxon>Desulfurispirillum</taxon>
    </lineage>
</organism>
<dbReference type="SMART" id="SM00267">
    <property type="entry name" value="GGDEF"/>
    <property type="match status" value="1"/>
</dbReference>
<dbReference type="InterPro" id="IPR050706">
    <property type="entry name" value="Cyclic-di-GMP_PDE-like"/>
</dbReference>
<dbReference type="GO" id="GO:0000160">
    <property type="term" value="P:phosphorelay signal transduction system"/>
    <property type="evidence" value="ECO:0007669"/>
    <property type="project" value="InterPro"/>
</dbReference>
<dbReference type="Gene3D" id="3.20.20.450">
    <property type="entry name" value="EAL domain"/>
    <property type="match status" value="1"/>
</dbReference>
<dbReference type="SUPFAM" id="SSF141868">
    <property type="entry name" value="EAL domain-like"/>
    <property type="match status" value="1"/>
</dbReference>
<keyword evidence="1" id="KW-0597">Phosphoprotein</keyword>
<dbReference type="RefSeq" id="WP_013507004.1">
    <property type="nucleotide sequence ID" value="NC_014836.1"/>
</dbReference>
<feature type="modified residue" description="4-aspartylphosphate" evidence="1">
    <location>
        <position position="66"/>
    </location>
</feature>
<dbReference type="SUPFAM" id="SSF52172">
    <property type="entry name" value="CheY-like"/>
    <property type="match status" value="1"/>
</dbReference>
<feature type="domain" description="GGDEF" evidence="4">
    <location>
        <begin position="191"/>
        <end position="321"/>
    </location>
</feature>
<dbReference type="AlphaFoldDB" id="E6W554"/>
<evidence type="ECO:0000256" key="1">
    <source>
        <dbReference type="PROSITE-ProRule" id="PRU00169"/>
    </source>
</evidence>
<dbReference type="PROSITE" id="PS50110">
    <property type="entry name" value="RESPONSE_REGULATORY"/>
    <property type="match status" value="1"/>
</dbReference>
<evidence type="ECO:0000259" key="3">
    <source>
        <dbReference type="PROSITE" id="PS50883"/>
    </source>
</evidence>
<feature type="domain" description="Response regulatory" evidence="2">
    <location>
        <begin position="17"/>
        <end position="131"/>
    </location>
</feature>
<accession>E6W554</accession>
<dbReference type="Pfam" id="PF00563">
    <property type="entry name" value="EAL"/>
    <property type="match status" value="1"/>
</dbReference>
<evidence type="ECO:0000259" key="2">
    <source>
        <dbReference type="PROSITE" id="PS50110"/>
    </source>
</evidence>
<dbReference type="InterPro" id="IPR001633">
    <property type="entry name" value="EAL_dom"/>
</dbReference>
<dbReference type="EMBL" id="CP002432">
    <property type="protein sequence ID" value="ADU67133.1"/>
    <property type="molecule type" value="Genomic_DNA"/>
</dbReference>
<name>E6W554_DESIS</name>
<sequence>MGAEQLKELQKLLQESTILYVEDEDISRESVVTLLRHFCPNVLVAANGREGLEIYRNNSVDIVITDIQMPAMDGLTMAREIKKIDPYQHIIIISAYNETSYFAKAIKNGVDGFILKPVDMEQLLETLTKTAIRIREHRENFMYRAYLEEMVQQYAGMLKDKSRELNQEMTSDRLTGLPNRVQLAKILDTGQVTTLILLNVDNFSHINTTYGYSIGDEALVAIAGRLRECMSHGAHLCRFASDEFICLLPGYSVHEARDFAHDVIRKAFLPPIRLQKKQIDLQITFTMAIAEGKGWDLLRNAEVAMLETRELGKNRIAVYQGKSPLEAKQKNNIYWMNRLRAALENKTVVPFFQPILNNRTGKIEKFECLARIWEQGEIISPFQFLQPAKQVGLLPAITRSIVEKSFAHFSGKPYQFSLNIIDEDLREGYLVDYLKEAFQRHNVNPGQVVFEILEGVSVYASHGIIEQMQALKELGCQIALDDFGAEHSNFSRLMDLQADYVKIDGMFIKNLDKDPRSVTITKAIINLTNSLGIQTIAEYVCSREVHEKACELGISHSQGFYVGKPLPDIVETPFLPE</sequence>
<dbReference type="PROSITE" id="PS50887">
    <property type="entry name" value="GGDEF"/>
    <property type="match status" value="1"/>
</dbReference>
<dbReference type="Pfam" id="PF00072">
    <property type="entry name" value="Response_reg"/>
    <property type="match status" value="1"/>
</dbReference>
<dbReference type="InterPro" id="IPR029787">
    <property type="entry name" value="Nucleotide_cyclase"/>
</dbReference>
<dbReference type="FunCoup" id="E6W554">
    <property type="interactions" value="69"/>
</dbReference>
<dbReference type="CDD" id="cd17536">
    <property type="entry name" value="REC_YesN-like"/>
    <property type="match status" value="1"/>
</dbReference>
<dbReference type="CDD" id="cd01948">
    <property type="entry name" value="EAL"/>
    <property type="match status" value="1"/>
</dbReference>
<reference evidence="5 6" key="1">
    <citation type="submission" date="2010-12" db="EMBL/GenBank/DDBJ databases">
        <title>Complete sequence of Desulfurispirillum indicum S5.</title>
        <authorList>
            <consortium name="US DOE Joint Genome Institute"/>
            <person name="Lucas S."/>
            <person name="Copeland A."/>
            <person name="Lapidus A."/>
            <person name="Cheng J.-F."/>
            <person name="Goodwin L."/>
            <person name="Pitluck S."/>
            <person name="Chertkov O."/>
            <person name="Held B."/>
            <person name="Detter J.C."/>
            <person name="Han C."/>
            <person name="Tapia R."/>
            <person name="Land M."/>
            <person name="Hauser L."/>
            <person name="Kyrpides N."/>
            <person name="Ivanova N."/>
            <person name="Mikhailova N."/>
            <person name="Haggblom M."/>
            <person name="Rauschenbach I."/>
            <person name="Bini E."/>
            <person name="Woyke T."/>
        </authorList>
    </citation>
    <scope>NUCLEOTIDE SEQUENCE [LARGE SCALE GENOMIC DNA]</scope>
    <source>
        <strain evidence="6">ATCC BAA-1389 / DSM 22839 / S5</strain>
    </source>
</reference>
<dbReference type="InterPro" id="IPR011006">
    <property type="entry name" value="CheY-like_superfamily"/>
</dbReference>
<dbReference type="Pfam" id="PF00990">
    <property type="entry name" value="GGDEF"/>
    <property type="match status" value="1"/>
</dbReference>
<dbReference type="NCBIfam" id="TIGR00254">
    <property type="entry name" value="GGDEF"/>
    <property type="match status" value="1"/>
</dbReference>
<dbReference type="Proteomes" id="UP000002572">
    <property type="component" value="Chromosome"/>
</dbReference>
<evidence type="ECO:0000313" key="6">
    <source>
        <dbReference type="Proteomes" id="UP000002572"/>
    </source>
</evidence>
<dbReference type="eggNOG" id="COG3706">
    <property type="taxonomic scope" value="Bacteria"/>
</dbReference>
<dbReference type="PANTHER" id="PTHR33121:SF71">
    <property type="entry name" value="OXYGEN SENSOR PROTEIN DOSP"/>
    <property type="match status" value="1"/>
</dbReference>
<dbReference type="SUPFAM" id="SSF55073">
    <property type="entry name" value="Nucleotide cyclase"/>
    <property type="match status" value="1"/>
</dbReference>
<feature type="domain" description="EAL" evidence="3">
    <location>
        <begin position="332"/>
        <end position="577"/>
    </location>
</feature>
<dbReference type="PROSITE" id="PS50883">
    <property type="entry name" value="EAL"/>
    <property type="match status" value="1"/>
</dbReference>
<dbReference type="PANTHER" id="PTHR33121">
    <property type="entry name" value="CYCLIC DI-GMP PHOSPHODIESTERASE PDEF"/>
    <property type="match status" value="1"/>
</dbReference>
<dbReference type="Gene3D" id="3.30.70.270">
    <property type="match status" value="1"/>
</dbReference>
<dbReference type="InterPro" id="IPR000160">
    <property type="entry name" value="GGDEF_dom"/>
</dbReference>
<evidence type="ECO:0000313" key="5">
    <source>
        <dbReference type="EMBL" id="ADU67133.1"/>
    </source>
</evidence>
<dbReference type="InterPro" id="IPR035919">
    <property type="entry name" value="EAL_sf"/>
</dbReference>
<dbReference type="InterPro" id="IPR043128">
    <property type="entry name" value="Rev_trsase/Diguanyl_cyclase"/>
</dbReference>
<proteinExistence type="predicted"/>
<protein>
    <submittedName>
        <fullName evidence="5">Diguanylate cyclase</fullName>
    </submittedName>
</protein>
<dbReference type="KEGG" id="din:Selin_2418"/>
<dbReference type="InterPro" id="IPR001789">
    <property type="entry name" value="Sig_transdc_resp-reg_receiver"/>
</dbReference>
<dbReference type="InParanoid" id="E6W554"/>
<keyword evidence="6" id="KW-1185">Reference proteome</keyword>
<dbReference type="GO" id="GO:0071111">
    <property type="term" value="F:cyclic-guanylate-specific phosphodiesterase activity"/>
    <property type="evidence" value="ECO:0007669"/>
    <property type="project" value="InterPro"/>
</dbReference>